<evidence type="ECO:0000259" key="2">
    <source>
        <dbReference type="Pfam" id="PF20684"/>
    </source>
</evidence>
<feature type="domain" description="Rhodopsin" evidence="2">
    <location>
        <begin position="42"/>
        <end position="270"/>
    </location>
</feature>
<feature type="transmembrane region" description="Helical" evidence="1">
    <location>
        <begin position="131"/>
        <end position="152"/>
    </location>
</feature>
<dbReference type="EMBL" id="ML739371">
    <property type="protein sequence ID" value="KAE8348934.1"/>
    <property type="molecule type" value="Genomic_DNA"/>
</dbReference>
<dbReference type="InterPro" id="IPR049326">
    <property type="entry name" value="Rhodopsin_dom_fungi"/>
</dbReference>
<name>A0A5N6YTW0_9EURO</name>
<evidence type="ECO:0000313" key="3">
    <source>
        <dbReference type="EMBL" id="KAE8348934.1"/>
    </source>
</evidence>
<evidence type="ECO:0000256" key="1">
    <source>
        <dbReference type="SAM" id="Phobius"/>
    </source>
</evidence>
<feature type="transmembrane region" description="Helical" evidence="1">
    <location>
        <begin position="22"/>
        <end position="42"/>
    </location>
</feature>
<dbReference type="OrthoDB" id="3918601at2759"/>
<keyword evidence="1" id="KW-0812">Transmembrane</keyword>
<feature type="transmembrane region" description="Helical" evidence="1">
    <location>
        <begin position="101"/>
        <end position="119"/>
    </location>
</feature>
<dbReference type="PANTHER" id="PTHR39614:SF3">
    <property type="entry name" value="INTEGRAL MEMBRANE PROTEIN"/>
    <property type="match status" value="1"/>
</dbReference>
<organism evidence="3 4">
    <name type="scientific">Aspergillus coremiiformis</name>
    <dbReference type="NCBI Taxonomy" id="138285"/>
    <lineage>
        <taxon>Eukaryota</taxon>
        <taxon>Fungi</taxon>
        <taxon>Dikarya</taxon>
        <taxon>Ascomycota</taxon>
        <taxon>Pezizomycotina</taxon>
        <taxon>Eurotiomycetes</taxon>
        <taxon>Eurotiomycetidae</taxon>
        <taxon>Eurotiales</taxon>
        <taxon>Aspergillaceae</taxon>
        <taxon>Aspergillus</taxon>
        <taxon>Aspergillus subgen. Circumdati</taxon>
    </lineage>
</organism>
<keyword evidence="1" id="KW-0472">Membrane</keyword>
<dbReference type="Pfam" id="PF20684">
    <property type="entry name" value="Fung_rhodopsin"/>
    <property type="match status" value="1"/>
</dbReference>
<dbReference type="PANTHER" id="PTHR39614">
    <property type="entry name" value="INTEGRAL MEMBRANE PROTEIN"/>
    <property type="match status" value="1"/>
</dbReference>
<dbReference type="Proteomes" id="UP000327118">
    <property type="component" value="Unassembled WGS sequence"/>
</dbReference>
<feature type="transmembrane region" description="Helical" evidence="1">
    <location>
        <begin position="54"/>
        <end position="81"/>
    </location>
</feature>
<protein>
    <recommendedName>
        <fullName evidence="2">Rhodopsin domain-containing protein</fullName>
    </recommendedName>
</protein>
<evidence type="ECO:0000313" key="4">
    <source>
        <dbReference type="Proteomes" id="UP000327118"/>
    </source>
</evidence>
<feature type="transmembrane region" description="Helical" evidence="1">
    <location>
        <begin position="248"/>
        <end position="266"/>
    </location>
</feature>
<feature type="transmembrane region" description="Helical" evidence="1">
    <location>
        <begin position="172"/>
        <end position="200"/>
    </location>
</feature>
<keyword evidence="1" id="KW-1133">Transmembrane helix</keyword>
<feature type="transmembrane region" description="Helical" evidence="1">
    <location>
        <begin position="207"/>
        <end position="228"/>
    </location>
</feature>
<dbReference type="AlphaFoldDB" id="A0A5N6YTW0"/>
<proteinExistence type="predicted"/>
<gene>
    <name evidence="3" type="ORF">BDV28DRAFT_152353</name>
</gene>
<accession>A0A5N6YTW0</accession>
<sequence>MGVYVPPGYSPPFQVVDDFHHGAWIVITCALGLVISLVRFLIRLYVRFALSPPFAYDDIVLLGATIFAIVQTSLLFAALSHGLGTATDLLQKHQLIIVSDILYLITIYISKCCVVGIHLRLTHQKPHNRTSWVTLALCTAWVIIAILIITINCELNQPWKGTGEQCVNLLKRWQFIVAIDILTEVLLFTLAVALLAGLVFMPLERKLSIGFAFFFRLPLIIFSILHIYNLSRSISLSDPTLAAVEPIIWSQVELYYALIACSVFCFRPFMAAVSTNYGTAGDMNLESGSTSRTPKG</sequence>
<reference evidence="4" key="1">
    <citation type="submission" date="2019-04" db="EMBL/GenBank/DDBJ databases">
        <title>Friends and foes A comparative genomics studyof 23 Aspergillus species from section Flavi.</title>
        <authorList>
            <consortium name="DOE Joint Genome Institute"/>
            <person name="Kjaerbolling I."/>
            <person name="Vesth T."/>
            <person name="Frisvad J.C."/>
            <person name="Nybo J.L."/>
            <person name="Theobald S."/>
            <person name="Kildgaard S."/>
            <person name="Isbrandt T."/>
            <person name="Kuo A."/>
            <person name="Sato A."/>
            <person name="Lyhne E.K."/>
            <person name="Kogle M.E."/>
            <person name="Wiebenga A."/>
            <person name="Kun R.S."/>
            <person name="Lubbers R.J."/>
            <person name="Makela M.R."/>
            <person name="Barry K."/>
            <person name="Chovatia M."/>
            <person name="Clum A."/>
            <person name="Daum C."/>
            <person name="Haridas S."/>
            <person name="He G."/>
            <person name="LaButti K."/>
            <person name="Lipzen A."/>
            <person name="Mondo S."/>
            <person name="Riley R."/>
            <person name="Salamov A."/>
            <person name="Simmons B.A."/>
            <person name="Magnuson J.K."/>
            <person name="Henrissat B."/>
            <person name="Mortensen U.H."/>
            <person name="Larsen T.O."/>
            <person name="Devries R.P."/>
            <person name="Grigoriev I.V."/>
            <person name="Machida M."/>
            <person name="Baker S.E."/>
            <person name="Andersen M.R."/>
        </authorList>
    </citation>
    <scope>NUCLEOTIDE SEQUENCE [LARGE SCALE GENOMIC DNA]</scope>
    <source>
        <strain evidence="4">CBS 553.77</strain>
    </source>
</reference>
<keyword evidence="4" id="KW-1185">Reference proteome</keyword>